<dbReference type="Proteomes" id="UP001164250">
    <property type="component" value="Chromosome 4"/>
</dbReference>
<gene>
    <name evidence="1" type="ORF">Patl1_20817</name>
</gene>
<evidence type="ECO:0000313" key="2">
    <source>
        <dbReference type="Proteomes" id="UP001164250"/>
    </source>
</evidence>
<evidence type="ECO:0000313" key="1">
    <source>
        <dbReference type="EMBL" id="KAJ0098540.1"/>
    </source>
</evidence>
<protein>
    <submittedName>
        <fullName evidence="1">Uncharacterized protein</fullName>
    </submittedName>
</protein>
<dbReference type="EMBL" id="CM047900">
    <property type="protein sequence ID" value="KAJ0098540.1"/>
    <property type="molecule type" value="Genomic_DNA"/>
</dbReference>
<comment type="caution">
    <text evidence="1">The sequence shown here is derived from an EMBL/GenBank/DDBJ whole genome shotgun (WGS) entry which is preliminary data.</text>
</comment>
<keyword evidence="2" id="KW-1185">Reference proteome</keyword>
<accession>A0ACC1BI15</accession>
<name>A0ACC1BI15_9ROSI</name>
<proteinExistence type="predicted"/>
<reference evidence="2" key="1">
    <citation type="journal article" date="2023" name="G3 (Bethesda)">
        <title>Genome assembly and association tests identify interacting loci associated with vigor, precocity, and sex in interspecific pistachio rootstocks.</title>
        <authorList>
            <person name="Palmer W."/>
            <person name="Jacygrad E."/>
            <person name="Sagayaradj S."/>
            <person name="Cavanaugh K."/>
            <person name="Han R."/>
            <person name="Bertier L."/>
            <person name="Beede B."/>
            <person name="Kafkas S."/>
            <person name="Golino D."/>
            <person name="Preece J."/>
            <person name="Michelmore R."/>
        </authorList>
    </citation>
    <scope>NUCLEOTIDE SEQUENCE [LARGE SCALE GENOMIC DNA]</scope>
</reference>
<sequence length="183" mass="21341">MDCLPLCFRFDPTDEEIIFYLYKKVHGLQLPSNAVIDCDVYHETHVWKKLLEERREDRLYVFTTLKKIGRSKIGRVTESGTWRSQHDKDVYMSVDGGEKKQHVGYKKSFTFVPKVKKNEEKGKWEKVKGEELMKNINGRNFLANNNTSVVPSDQSNSTFDEELEAVLMADDQLFTMDQCTDEC</sequence>
<organism evidence="1 2">
    <name type="scientific">Pistacia atlantica</name>
    <dbReference type="NCBI Taxonomy" id="434234"/>
    <lineage>
        <taxon>Eukaryota</taxon>
        <taxon>Viridiplantae</taxon>
        <taxon>Streptophyta</taxon>
        <taxon>Embryophyta</taxon>
        <taxon>Tracheophyta</taxon>
        <taxon>Spermatophyta</taxon>
        <taxon>Magnoliopsida</taxon>
        <taxon>eudicotyledons</taxon>
        <taxon>Gunneridae</taxon>
        <taxon>Pentapetalae</taxon>
        <taxon>rosids</taxon>
        <taxon>malvids</taxon>
        <taxon>Sapindales</taxon>
        <taxon>Anacardiaceae</taxon>
        <taxon>Pistacia</taxon>
    </lineage>
</organism>